<sequence>MPNVLNEFTGDGVTRNFNFSMTGGYLSRDYVYFFTRPNDDLLNYTPYDDDDITWISDYSVRTAAPIPVGTTFVVVRSTPLDPLVDFQNTSRITEKNLDTATWQSIHIAAETSDTVGRIQVVAQDAKQESAQALADAQAAANDAATAASAALAASASASAAQVAALQASADAADAALSASDAADVAADAASTAAAANATANTAAGNASTALSTANTALSTANSAATQAGAAVSTANTALSTANSAATTAAGAVSTANAAEGTANTALTIANEAKDLVDEAVAGAVVSFNGRSGVVTPQAGDYTKAMLGLGSVDNTSDLDKPLSTAASNALALKADTSYVNTQLASKADSATVNSALAAKANTTDVNNALALKADTSAMNSALSANATNDRNRANHTGTQSISTISGLSAALTNPTGQESLNGGQLAGSRNVVVNGDMRLNHEGPFAAQTAGFFWPVDCWTMAINLPSSCSTTGAKTAVSGGSAGLPTGFLNAFRLTATTWSSSAWSGSIGAYGAIQTTLEGNNVRRLIGRTFTLSFYVRGSKSGNACVAIRSGKSTKAYVVQFSMLASQQWQRVTVTVPGGIPNNWLATDIDYYDGAGLQVCWTFASGSNYRTTSSGTWVNGNLLYLNSTANYFSTASDWAELTGVQLEVGDTATDFEFEDYATAIKKVNRYVYLYDQGALVSAGHPAFGGGITNISFPIRMARIPDVLITKLDGSGGEVLNATYVSYATAGVGWTGQAGTGVWASFKVFFKAYPT</sequence>
<evidence type="ECO:0000259" key="1">
    <source>
        <dbReference type="Pfam" id="PF03906"/>
    </source>
</evidence>
<protein>
    <recommendedName>
        <fullName evidence="1">Bacteriophage T7 tail fibre protein-like N-terminal domain-containing protein</fullName>
    </recommendedName>
</protein>
<reference evidence="2" key="1">
    <citation type="submission" date="2020-09" db="EMBL/GenBank/DDBJ databases">
        <authorList>
            <person name="Eze J.U."/>
            <person name="Rahube T.O."/>
        </authorList>
    </citation>
    <scope>NUCLEOTIDE SEQUENCE</scope>
</reference>
<dbReference type="PRINTS" id="PR00833">
    <property type="entry name" value="POAALLERGEN"/>
</dbReference>
<evidence type="ECO:0000313" key="2">
    <source>
        <dbReference type="EMBL" id="QOV05510.1"/>
    </source>
</evidence>
<name>A0A7M2QN12_9ZZZZ</name>
<accession>A0A7M2QN12</accession>
<dbReference type="InterPro" id="IPR005604">
    <property type="entry name" value="Phage_T7_tail_fibre-like_N"/>
</dbReference>
<dbReference type="EMBL" id="MT993626">
    <property type="protein sequence ID" value="QOV05510.1"/>
    <property type="molecule type" value="Genomic_DNA"/>
</dbReference>
<proteinExistence type="predicted"/>
<organism evidence="2">
    <name type="scientific">feces metagenome</name>
    <dbReference type="NCBI Taxonomy" id="1861841"/>
    <lineage>
        <taxon>unclassified sequences</taxon>
        <taxon>metagenomes</taxon>
        <taxon>organismal metagenomes</taxon>
    </lineage>
</organism>
<feature type="domain" description="Bacteriophage T7 tail fibre protein-like N-terminal" evidence="1">
    <location>
        <begin position="6"/>
        <end position="124"/>
    </location>
</feature>
<dbReference type="AlphaFoldDB" id="A0A7M2QN12"/>
<dbReference type="Pfam" id="PF03906">
    <property type="entry name" value="Phage_T7_tail"/>
    <property type="match status" value="1"/>
</dbReference>